<reference evidence="11 12" key="1">
    <citation type="submission" date="2018-12" db="EMBL/GenBank/DDBJ databases">
        <title>Genome Sequence of Candidatus Viridilinea halotolerans isolated from saline sulfide-rich spring.</title>
        <authorList>
            <person name="Grouzdev D.S."/>
            <person name="Burganskaya E.I."/>
            <person name="Krutkina M.S."/>
            <person name="Sukhacheva M.V."/>
            <person name="Gorlenko V.M."/>
        </authorList>
    </citation>
    <scope>NUCLEOTIDE SEQUENCE [LARGE SCALE GENOMIC DNA]</scope>
    <source>
        <strain evidence="11">Chok-6</strain>
    </source>
</reference>
<dbReference type="GO" id="GO:0004521">
    <property type="term" value="F:RNA endonuclease activity"/>
    <property type="evidence" value="ECO:0007669"/>
    <property type="project" value="UniProtKB-UniRule"/>
</dbReference>
<protein>
    <recommendedName>
        <fullName evidence="9">CRISPR-associated endoribonuclease Cas2</fullName>
        <ecNumber evidence="9">3.1.-.-</ecNumber>
    </recommendedName>
</protein>
<keyword evidence="5 9" id="KW-0255">Endonuclease</keyword>
<dbReference type="GO" id="GO:0043571">
    <property type="term" value="P:maintenance of CRISPR repeat elements"/>
    <property type="evidence" value="ECO:0007669"/>
    <property type="project" value="UniProtKB-UniRule"/>
</dbReference>
<evidence type="ECO:0000256" key="8">
    <source>
        <dbReference type="ARBA" id="ARBA00023118"/>
    </source>
</evidence>
<dbReference type="Proteomes" id="UP000280307">
    <property type="component" value="Unassembled WGS sequence"/>
</dbReference>
<dbReference type="CDD" id="cd09725">
    <property type="entry name" value="Cas2_I_II_III"/>
    <property type="match status" value="1"/>
</dbReference>
<dbReference type="InterPro" id="IPR019199">
    <property type="entry name" value="Virulence_VapD/CRISPR_Cas2"/>
</dbReference>
<keyword evidence="4 9" id="KW-0479">Metal-binding</keyword>
<dbReference type="PIRSF" id="PIRSF032582">
    <property type="entry name" value="Cas2"/>
    <property type="match status" value="1"/>
</dbReference>
<dbReference type="GO" id="GO:0016787">
    <property type="term" value="F:hydrolase activity"/>
    <property type="evidence" value="ECO:0007669"/>
    <property type="project" value="UniProtKB-KW"/>
</dbReference>
<dbReference type="EMBL" id="RSAS01000565">
    <property type="protein sequence ID" value="RRR69995.1"/>
    <property type="molecule type" value="Genomic_DNA"/>
</dbReference>
<keyword evidence="7 9" id="KW-0460">Magnesium</keyword>
<dbReference type="AlphaFoldDB" id="A0A426TWN2"/>
<comment type="similarity">
    <text evidence="2 9 10">Belongs to the CRISPR-associated endoribonuclease Cas2 protein family.</text>
</comment>
<dbReference type="SUPFAM" id="SSF143430">
    <property type="entry name" value="TTP0101/SSO1404-like"/>
    <property type="match status" value="1"/>
</dbReference>
<keyword evidence="3 9" id="KW-0540">Nuclease</keyword>
<evidence type="ECO:0000256" key="9">
    <source>
        <dbReference type="HAMAP-Rule" id="MF_01471"/>
    </source>
</evidence>
<evidence type="ECO:0000256" key="10">
    <source>
        <dbReference type="PIRNR" id="PIRNR032582"/>
    </source>
</evidence>
<evidence type="ECO:0000256" key="6">
    <source>
        <dbReference type="ARBA" id="ARBA00022801"/>
    </source>
</evidence>
<evidence type="ECO:0000256" key="2">
    <source>
        <dbReference type="ARBA" id="ARBA00009959"/>
    </source>
</evidence>
<evidence type="ECO:0000313" key="11">
    <source>
        <dbReference type="EMBL" id="RRR69995.1"/>
    </source>
</evidence>
<dbReference type="EC" id="3.1.-.-" evidence="9"/>
<evidence type="ECO:0000313" key="12">
    <source>
        <dbReference type="Proteomes" id="UP000280307"/>
    </source>
</evidence>
<dbReference type="Gene3D" id="3.30.70.240">
    <property type="match status" value="1"/>
</dbReference>
<dbReference type="InterPro" id="IPR021127">
    <property type="entry name" value="CRISPR_associated_Cas2"/>
</dbReference>
<comment type="cofactor">
    <cofactor evidence="1 9">
        <name>Mg(2+)</name>
        <dbReference type="ChEBI" id="CHEBI:18420"/>
    </cofactor>
</comment>
<comment type="function">
    <text evidence="9">CRISPR (clustered regularly interspaced short palindromic repeat), is an adaptive immune system that provides protection against mobile genetic elements (viruses, transposable elements and conjugative plasmids). CRISPR clusters contain sequences complementary to antecedent mobile elements and target invading nucleic acids. CRISPR clusters are transcribed and processed into CRISPR RNA (crRNA). Functions as a ssRNA-specific endoribonuclease. Involved in the integration of spacer DNA into the CRISPR cassette.</text>
</comment>
<feature type="binding site" evidence="9">
    <location>
        <position position="8"/>
    </location>
    <ligand>
        <name>Mg(2+)</name>
        <dbReference type="ChEBI" id="CHEBI:18420"/>
        <note>catalytic</note>
    </ligand>
</feature>
<proteinExistence type="inferred from homology"/>
<dbReference type="GO" id="GO:0046872">
    <property type="term" value="F:metal ion binding"/>
    <property type="evidence" value="ECO:0007669"/>
    <property type="project" value="UniProtKB-UniRule"/>
</dbReference>
<keyword evidence="6 9" id="KW-0378">Hydrolase</keyword>
<organism evidence="11 12">
    <name type="scientific">Candidatus Viridilinea halotolerans</name>
    <dbReference type="NCBI Taxonomy" id="2491704"/>
    <lineage>
        <taxon>Bacteria</taxon>
        <taxon>Bacillati</taxon>
        <taxon>Chloroflexota</taxon>
        <taxon>Chloroflexia</taxon>
        <taxon>Chloroflexales</taxon>
        <taxon>Chloroflexineae</taxon>
        <taxon>Oscillochloridaceae</taxon>
        <taxon>Candidatus Viridilinea</taxon>
    </lineage>
</organism>
<evidence type="ECO:0000256" key="1">
    <source>
        <dbReference type="ARBA" id="ARBA00001946"/>
    </source>
</evidence>
<dbReference type="GO" id="GO:0051607">
    <property type="term" value="P:defense response to virus"/>
    <property type="evidence" value="ECO:0007669"/>
    <property type="project" value="UniProtKB-UniRule"/>
</dbReference>
<accession>A0A426TWN2</accession>
<sequence>MLYIISYDISVDRRRTRIAKILEGHGQRVQYSVFECDLDANQYQALWRKLLGTLQPDEGDNLRIYRLCANCNKTVTIIGSGPPVETSPNYYIV</sequence>
<keyword evidence="8 9" id="KW-0051">Antiviral defense</keyword>
<evidence type="ECO:0000256" key="7">
    <source>
        <dbReference type="ARBA" id="ARBA00022842"/>
    </source>
</evidence>
<dbReference type="PANTHER" id="PTHR34405">
    <property type="entry name" value="CRISPR-ASSOCIATED ENDORIBONUCLEASE CAS2"/>
    <property type="match status" value="1"/>
</dbReference>
<dbReference type="NCBIfam" id="TIGR01573">
    <property type="entry name" value="cas2"/>
    <property type="match status" value="1"/>
</dbReference>
<evidence type="ECO:0000256" key="3">
    <source>
        <dbReference type="ARBA" id="ARBA00022722"/>
    </source>
</evidence>
<dbReference type="Pfam" id="PF09827">
    <property type="entry name" value="CRISPR_Cas2"/>
    <property type="match status" value="1"/>
</dbReference>
<name>A0A426TWN2_9CHLR</name>
<dbReference type="HAMAP" id="MF_01471">
    <property type="entry name" value="Cas2"/>
    <property type="match status" value="1"/>
</dbReference>
<comment type="caution">
    <text evidence="11">The sequence shown here is derived from an EMBL/GenBank/DDBJ whole genome shotgun (WGS) entry which is preliminary data.</text>
</comment>
<comment type="subunit">
    <text evidence="9">Homodimer, forms a heterotetramer with a Cas1 homodimer.</text>
</comment>
<evidence type="ECO:0000256" key="5">
    <source>
        <dbReference type="ARBA" id="ARBA00022759"/>
    </source>
</evidence>
<evidence type="ECO:0000256" key="4">
    <source>
        <dbReference type="ARBA" id="ARBA00022723"/>
    </source>
</evidence>
<dbReference type="PANTHER" id="PTHR34405:SF3">
    <property type="entry name" value="CRISPR-ASSOCIATED ENDORIBONUCLEASE CAS2 3"/>
    <property type="match status" value="1"/>
</dbReference>
<gene>
    <name evidence="9 11" type="primary">cas2</name>
    <name evidence="11" type="ORF">EI684_14135</name>
</gene>